<gene>
    <name evidence="9" type="ORF">PEVE_00033958</name>
</gene>
<keyword evidence="3 7" id="KW-0732">Signal</keyword>
<name>A0ABN8MI22_9CNID</name>
<dbReference type="Proteomes" id="UP001159427">
    <property type="component" value="Unassembled WGS sequence"/>
</dbReference>
<dbReference type="InterPro" id="IPR029405">
    <property type="entry name" value="APCDD1_dom"/>
</dbReference>
<evidence type="ECO:0000313" key="9">
    <source>
        <dbReference type="EMBL" id="CAH3028398.1"/>
    </source>
</evidence>
<feature type="domain" description="APCDD1" evidence="8">
    <location>
        <begin position="28"/>
        <end position="255"/>
    </location>
</feature>
<keyword evidence="5" id="KW-0325">Glycoprotein</keyword>
<evidence type="ECO:0000256" key="2">
    <source>
        <dbReference type="ARBA" id="ARBA00022692"/>
    </source>
</evidence>
<dbReference type="PANTHER" id="PTHR31021:SF1">
    <property type="entry name" value="CHROMOSOME UNDETERMINED SCAFFOLD_56, WHOLE GENOME SHOTGUN SEQUENCE"/>
    <property type="match status" value="1"/>
</dbReference>
<keyword evidence="4 6" id="KW-0472">Membrane</keyword>
<keyword evidence="6" id="KW-1133">Transmembrane helix</keyword>
<evidence type="ECO:0000256" key="1">
    <source>
        <dbReference type="ARBA" id="ARBA00004167"/>
    </source>
</evidence>
<evidence type="ECO:0000256" key="5">
    <source>
        <dbReference type="ARBA" id="ARBA00023180"/>
    </source>
</evidence>
<accession>A0ABN8MI22</accession>
<comment type="subcellular location">
    <subcellularLocation>
        <location evidence="1">Membrane</location>
        <topology evidence="1">Single-pass membrane protein</topology>
    </subcellularLocation>
</comment>
<evidence type="ECO:0000256" key="6">
    <source>
        <dbReference type="SAM" id="Phobius"/>
    </source>
</evidence>
<evidence type="ECO:0000259" key="8">
    <source>
        <dbReference type="SMART" id="SM01352"/>
    </source>
</evidence>
<sequence>MTKSHLAAFLTLVFILSVLRECTASERNCLQIVRYMYHSLGLRTRGIENSNLAGEWTSSSCEVRPGPQFFTRHITIFRNGTWEGYFYRYNDSQCSEPKLSLHVRGYLKLSLDPVKDTNKAHFNFTRVNVYPHNEHEQQEIVNVSNRHCPNSLRVFRSPRSGIHVFEVNLRAFRKRACRNSFGISESEFSKLKLETRRRKGSKYDKLYFAEIPTNRATRHKPKSYQLPLQRYNANNCTICRKIQSGTGVRPPKLPQVPPLKVDLEGEWASTTCETTPGGAFQTRHFKFNKEAKKWECHYFFYHDAACKDLEAIIQFKGRFKGGISSKKVAGAYDYVFTMTQATITPTLSFVTDLLNSAQKDSCGKVRWKTNVAQNITPTFGCAQYGISLPDTEYDLVKMEKNPEGKKLLYVGQRASDGTQPSSPSRRPTSFYLPLVECSSYKSVKFVPPTTRPTTRLTTRAVRPFSTLREKPLTTRRRTDRETIGKATSKKNEQIVENFTKKQGDIELAYRSSAINWSLCNLLIILFIFNFVIA</sequence>
<keyword evidence="2 6" id="KW-0812">Transmembrane</keyword>
<dbReference type="InterPro" id="IPR042425">
    <property type="entry name" value="APCDD1"/>
</dbReference>
<reference evidence="9 10" key="1">
    <citation type="submission" date="2022-05" db="EMBL/GenBank/DDBJ databases">
        <authorList>
            <consortium name="Genoscope - CEA"/>
            <person name="William W."/>
        </authorList>
    </citation>
    <scope>NUCLEOTIDE SEQUENCE [LARGE SCALE GENOMIC DNA]</scope>
</reference>
<feature type="chain" id="PRO_5045123404" description="APCDD1 domain-containing protein" evidence="7">
    <location>
        <begin position="25"/>
        <end position="533"/>
    </location>
</feature>
<keyword evidence="10" id="KW-1185">Reference proteome</keyword>
<feature type="domain" description="APCDD1" evidence="8">
    <location>
        <begin position="256"/>
        <end position="453"/>
    </location>
</feature>
<feature type="transmembrane region" description="Helical" evidence="6">
    <location>
        <begin position="513"/>
        <end position="532"/>
    </location>
</feature>
<organism evidence="9 10">
    <name type="scientific">Porites evermanni</name>
    <dbReference type="NCBI Taxonomy" id="104178"/>
    <lineage>
        <taxon>Eukaryota</taxon>
        <taxon>Metazoa</taxon>
        <taxon>Cnidaria</taxon>
        <taxon>Anthozoa</taxon>
        <taxon>Hexacorallia</taxon>
        <taxon>Scleractinia</taxon>
        <taxon>Fungiina</taxon>
        <taxon>Poritidae</taxon>
        <taxon>Porites</taxon>
    </lineage>
</organism>
<dbReference type="SMART" id="SM01352">
    <property type="entry name" value="APCDDC"/>
    <property type="match status" value="2"/>
</dbReference>
<dbReference type="PANTHER" id="PTHR31021">
    <property type="entry name" value="ADENOMATOSIS POLYPOSIS COLI DOWN-REGULATED 1"/>
    <property type="match status" value="1"/>
</dbReference>
<evidence type="ECO:0000256" key="4">
    <source>
        <dbReference type="ARBA" id="ARBA00023136"/>
    </source>
</evidence>
<proteinExistence type="predicted"/>
<dbReference type="Pfam" id="PF14921">
    <property type="entry name" value="APCDDC"/>
    <property type="match status" value="2"/>
</dbReference>
<feature type="signal peptide" evidence="7">
    <location>
        <begin position="1"/>
        <end position="24"/>
    </location>
</feature>
<evidence type="ECO:0000256" key="3">
    <source>
        <dbReference type="ARBA" id="ARBA00022729"/>
    </source>
</evidence>
<protein>
    <recommendedName>
        <fullName evidence="8">APCDD1 domain-containing protein</fullName>
    </recommendedName>
</protein>
<dbReference type="EMBL" id="CALNXI010000509">
    <property type="protein sequence ID" value="CAH3028398.1"/>
    <property type="molecule type" value="Genomic_DNA"/>
</dbReference>
<evidence type="ECO:0000256" key="7">
    <source>
        <dbReference type="SAM" id="SignalP"/>
    </source>
</evidence>
<comment type="caution">
    <text evidence="9">The sequence shown here is derived from an EMBL/GenBank/DDBJ whole genome shotgun (WGS) entry which is preliminary data.</text>
</comment>
<evidence type="ECO:0000313" key="10">
    <source>
        <dbReference type="Proteomes" id="UP001159427"/>
    </source>
</evidence>